<dbReference type="PANTHER" id="PTHR11070">
    <property type="entry name" value="UVRD / RECB / PCRA DNA HELICASE FAMILY MEMBER"/>
    <property type="match status" value="1"/>
</dbReference>
<dbReference type="EMBL" id="BARU01006734">
    <property type="protein sequence ID" value="GAH36171.1"/>
    <property type="molecule type" value="Genomic_DNA"/>
</dbReference>
<feature type="domain" description="UvrD-like helicase ATP-binding" evidence="5">
    <location>
        <begin position="1"/>
        <end position="408"/>
    </location>
</feature>
<keyword evidence="4" id="KW-0067">ATP-binding</keyword>
<dbReference type="GO" id="GO:0003677">
    <property type="term" value="F:DNA binding"/>
    <property type="evidence" value="ECO:0007669"/>
    <property type="project" value="InterPro"/>
</dbReference>
<evidence type="ECO:0000256" key="1">
    <source>
        <dbReference type="ARBA" id="ARBA00022741"/>
    </source>
</evidence>
<evidence type="ECO:0000256" key="3">
    <source>
        <dbReference type="ARBA" id="ARBA00022806"/>
    </source>
</evidence>
<reference evidence="6" key="1">
    <citation type="journal article" date="2014" name="Front. Microbiol.">
        <title>High frequency of phylogenetically diverse reductive dehalogenase-homologous genes in deep subseafloor sedimentary metagenomes.</title>
        <authorList>
            <person name="Kawai M."/>
            <person name="Futagami T."/>
            <person name="Toyoda A."/>
            <person name="Takaki Y."/>
            <person name="Nishi S."/>
            <person name="Hori S."/>
            <person name="Arai W."/>
            <person name="Tsubouchi T."/>
            <person name="Morono Y."/>
            <person name="Uchiyama I."/>
            <person name="Ito T."/>
            <person name="Fujiyama A."/>
            <person name="Inagaki F."/>
            <person name="Takami H."/>
        </authorList>
    </citation>
    <scope>NUCLEOTIDE SEQUENCE</scope>
    <source>
        <strain evidence="6">Expedition CK06-06</strain>
    </source>
</reference>
<dbReference type="GO" id="GO:0043138">
    <property type="term" value="F:3'-5' DNA helicase activity"/>
    <property type="evidence" value="ECO:0007669"/>
    <property type="project" value="TreeGrafter"/>
</dbReference>
<dbReference type="Gene3D" id="3.40.50.300">
    <property type="entry name" value="P-loop containing nucleotide triphosphate hydrolases"/>
    <property type="match status" value="1"/>
</dbReference>
<dbReference type="InterPro" id="IPR027417">
    <property type="entry name" value="P-loop_NTPase"/>
</dbReference>
<dbReference type="GO" id="GO:0005829">
    <property type="term" value="C:cytosol"/>
    <property type="evidence" value="ECO:0007669"/>
    <property type="project" value="TreeGrafter"/>
</dbReference>
<gene>
    <name evidence="6" type="ORF">S03H2_13270</name>
</gene>
<dbReference type="PROSITE" id="PS51198">
    <property type="entry name" value="UVRD_HELICASE_ATP_BIND"/>
    <property type="match status" value="1"/>
</dbReference>
<dbReference type="GO" id="GO:0016787">
    <property type="term" value="F:hydrolase activity"/>
    <property type="evidence" value="ECO:0007669"/>
    <property type="project" value="UniProtKB-KW"/>
</dbReference>
<dbReference type="GO" id="GO:0005524">
    <property type="term" value="F:ATP binding"/>
    <property type="evidence" value="ECO:0007669"/>
    <property type="project" value="UniProtKB-KW"/>
</dbReference>
<dbReference type="Gene3D" id="1.10.10.160">
    <property type="match status" value="1"/>
</dbReference>
<organism evidence="6">
    <name type="scientific">marine sediment metagenome</name>
    <dbReference type="NCBI Taxonomy" id="412755"/>
    <lineage>
        <taxon>unclassified sequences</taxon>
        <taxon>metagenomes</taxon>
        <taxon>ecological metagenomes</taxon>
    </lineage>
</organism>
<evidence type="ECO:0000256" key="4">
    <source>
        <dbReference type="ARBA" id="ARBA00022840"/>
    </source>
</evidence>
<protein>
    <recommendedName>
        <fullName evidence="5">UvrD-like helicase ATP-binding domain-containing protein</fullName>
    </recommendedName>
</protein>
<dbReference type="GO" id="GO:0000725">
    <property type="term" value="P:recombinational repair"/>
    <property type="evidence" value="ECO:0007669"/>
    <property type="project" value="TreeGrafter"/>
</dbReference>
<feature type="non-terminal residue" evidence="6">
    <location>
        <position position="431"/>
    </location>
</feature>
<accession>X1ES06</accession>
<proteinExistence type="predicted"/>
<dbReference type="InterPro" id="IPR013986">
    <property type="entry name" value="DExx_box_DNA_helicase_dom_sf"/>
</dbReference>
<sequence>AANEMKERIKNSYNIDIDINTFHALGRRIIYEETKKKPKLVFEGKTYKINEFIEKTLNDLLTEKRYQKIFIDFFAYHLDEEPEIEDFQDKQMYYRYMKNKSYTSLNNIKVKSISEKTIANFFFIHNIKFEYEPLVGWVDESEEDKEYHPDFYLPDYDIYIEHWGLNEKLQVPKWFSISSEEYNSNRLWKLEQFEKYQKTLIETWEHERLKDLLIPNLKEKLIENILDIEFTSMDYKNLVEKTDDFREKAEDIIKLFNNFIQIAKSNMLKENEIEQRLKSKNYTKRQKLFGRLALEIYKQYQNLLKTQDKIDFNDMINLAVDHAKRHPDKYNNMYDHLLIDEFQDISYQRMELVRCFVNNNSNTKLFCVGDDWQSIYQFTGSDLRYFLEFSKYFSNPEITNLELNYRSTSRIIEMSNHLISQNKSQINKNVR</sequence>
<keyword evidence="2" id="KW-0378">Hydrolase</keyword>
<dbReference type="Pfam" id="PF00580">
    <property type="entry name" value="UvrD-helicase"/>
    <property type="match status" value="1"/>
</dbReference>
<dbReference type="InterPro" id="IPR014016">
    <property type="entry name" value="UvrD-like_ATP-bd"/>
</dbReference>
<evidence type="ECO:0000313" key="6">
    <source>
        <dbReference type="EMBL" id="GAH36171.1"/>
    </source>
</evidence>
<dbReference type="PANTHER" id="PTHR11070:SF63">
    <property type="entry name" value="DNA HELICASE IV"/>
    <property type="match status" value="1"/>
</dbReference>
<keyword evidence="1" id="KW-0547">Nucleotide-binding</keyword>
<dbReference type="SUPFAM" id="SSF52540">
    <property type="entry name" value="P-loop containing nucleoside triphosphate hydrolases"/>
    <property type="match status" value="1"/>
</dbReference>
<dbReference type="AlphaFoldDB" id="X1ES06"/>
<feature type="non-terminal residue" evidence="6">
    <location>
        <position position="1"/>
    </location>
</feature>
<name>X1ES06_9ZZZZ</name>
<evidence type="ECO:0000259" key="5">
    <source>
        <dbReference type="PROSITE" id="PS51198"/>
    </source>
</evidence>
<keyword evidence="3" id="KW-0347">Helicase</keyword>
<dbReference type="InterPro" id="IPR000212">
    <property type="entry name" value="DNA_helicase_UvrD/REP"/>
</dbReference>
<evidence type="ECO:0000256" key="2">
    <source>
        <dbReference type="ARBA" id="ARBA00022801"/>
    </source>
</evidence>
<dbReference type="Gene3D" id="3.40.91.30">
    <property type="match status" value="1"/>
</dbReference>
<comment type="caution">
    <text evidence="6">The sequence shown here is derived from an EMBL/GenBank/DDBJ whole genome shotgun (WGS) entry which is preliminary data.</text>
</comment>